<dbReference type="InterPro" id="IPR007296">
    <property type="entry name" value="DUF403"/>
</dbReference>
<name>A0A2N9YFZ5_9GAMM</name>
<dbReference type="STRING" id="288004.AL038_11790"/>
<dbReference type="InterPro" id="IPR051680">
    <property type="entry name" value="ATP-dep_Glu-Cys_Ligase-2"/>
</dbReference>
<dbReference type="OrthoDB" id="9803532at2"/>
<dbReference type="KEGG" id="blep:AL038_11790"/>
<evidence type="ECO:0000313" key="2">
    <source>
        <dbReference type="EMBL" id="AUI69424.1"/>
    </source>
</evidence>
<proteinExistence type="predicted"/>
<dbReference type="AlphaFoldDB" id="A0A2N9YFZ5"/>
<gene>
    <name evidence="2" type="ORF">BLE401_12480</name>
</gene>
<dbReference type="Proteomes" id="UP000234271">
    <property type="component" value="Chromosome"/>
</dbReference>
<dbReference type="Pfam" id="PF04168">
    <property type="entry name" value="Alpha-E"/>
    <property type="match status" value="1"/>
</dbReference>
<feature type="domain" description="DUF403" evidence="1">
    <location>
        <begin position="1"/>
        <end position="310"/>
    </location>
</feature>
<dbReference type="EMBL" id="CP018889">
    <property type="protein sequence ID" value="AUI69424.1"/>
    <property type="molecule type" value="Genomic_DNA"/>
</dbReference>
<sequence length="326" mass="37069">MLSRVANTVYWSGRYIERVEDTARLVIVTSNLLLDLPKNMTTGWHPLLTITGSESLFYEQYKEANERNVSKFLISDTHNPSSILSSLNSARENMRTTRDVVPNDLWEHLNNLYLSIKMRVEKGVTKNNRFEVLKEVITGCQLLTGLSTGTMSRGEAYSFLRTGLYLERADMTTRILDVRAANLLPKQGDDSNLNLTPFQNIQWVSVLKSLTAYQMYRQHVRLGVKGSDVLKFLLQDEEFPRAVRYCLRMVEGYLNNLPKNDMPLRTLARIQRQIQSADVYTLAHSGLHEFIDELQIGLAGVHDQISATYFGLNASATQSQSQTQVA</sequence>
<organism evidence="2 3">
    <name type="scientific">Beggiatoa leptomitoformis</name>
    <dbReference type="NCBI Taxonomy" id="288004"/>
    <lineage>
        <taxon>Bacteria</taxon>
        <taxon>Pseudomonadati</taxon>
        <taxon>Pseudomonadota</taxon>
        <taxon>Gammaproteobacteria</taxon>
        <taxon>Thiotrichales</taxon>
        <taxon>Thiotrichaceae</taxon>
        <taxon>Beggiatoa</taxon>
    </lineage>
</organism>
<evidence type="ECO:0000259" key="1">
    <source>
        <dbReference type="Pfam" id="PF04168"/>
    </source>
</evidence>
<dbReference type="RefSeq" id="WP_062153076.1">
    <property type="nucleotide sequence ID" value="NZ_CP012373.2"/>
</dbReference>
<protein>
    <submittedName>
        <fullName evidence="2">Alpha-E domain-containing protein</fullName>
    </submittedName>
</protein>
<evidence type="ECO:0000313" key="3">
    <source>
        <dbReference type="Proteomes" id="UP000234271"/>
    </source>
</evidence>
<accession>A0A2N9YFZ5</accession>
<dbReference type="PANTHER" id="PTHR34595">
    <property type="entry name" value="BLR5612 PROTEIN"/>
    <property type="match status" value="1"/>
</dbReference>
<keyword evidence="3" id="KW-1185">Reference proteome</keyword>
<dbReference type="PANTHER" id="PTHR34595:SF7">
    <property type="entry name" value="SLL1039 PROTEIN"/>
    <property type="match status" value="1"/>
</dbReference>
<reference evidence="3" key="1">
    <citation type="submission" date="2016-12" db="EMBL/GenBank/DDBJ databases">
        <title>Complete Genome Sequence of Beggiatoa leptomitiformis D-401.</title>
        <authorList>
            <person name="Fomenkov A."/>
            <person name="Vincze T."/>
            <person name="Grabovich M."/>
            <person name="Anton B.P."/>
            <person name="Dubinina G."/>
            <person name="Orlova M."/>
            <person name="Belousova E."/>
            <person name="Roberts R.J."/>
        </authorList>
    </citation>
    <scope>NUCLEOTIDE SEQUENCE [LARGE SCALE GENOMIC DNA]</scope>
    <source>
        <strain evidence="3">D-401</strain>
    </source>
</reference>